<evidence type="ECO:0000256" key="7">
    <source>
        <dbReference type="ARBA" id="ARBA00022801"/>
    </source>
</evidence>
<protein>
    <recommendedName>
        <fullName evidence="5 13">Malto-oligosyltrehalose trehalohydrolase</fullName>
        <shortName evidence="14">MTHase</shortName>
        <ecNumber evidence="4 13">3.2.1.141</ecNumber>
    </recommendedName>
    <alternativeName>
        <fullName evidence="11 14">4-alpha-D-((1-&gt;4)-alpha-D-glucano)trehalose trehalohydrolase</fullName>
    </alternativeName>
    <alternativeName>
        <fullName evidence="10 14">Maltooligosyl trehalose trehalohydrolase</fullName>
    </alternativeName>
</protein>
<dbReference type="Gene3D" id="1.10.10.760">
    <property type="entry name" value="E-set domains of sugar-utilizing enzymes"/>
    <property type="match status" value="1"/>
</dbReference>
<feature type="binding site" evidence="16">
    <location>
        <begin position="390"/>
        <end position="395"/>
    </location>
    <ligand>
        <name>substrate</name>
    </ligand>
</feature>
<comment type="caution">
    <text evidence="19">The sequence shown here is derived from an EMBL/GenBank/DDBJ whole genome shotgun (WGS) entry which is preliminary data.</text>
</comment>
<keyword evidence="7 14" id="KW-0378">Hydrolase</keyword>
<dbReference type="InterPro" id="IPR013783">
    <property type="entry name" value="Ig-like_fold"/>
</dbReference>
<feature type="active site" description="Proton donor" evidence="15">
    <location>
        <position position="295"/>
    </location>
</feature>
<dbReference type="Gene3D" id="2.60.40.10">
    <property type="entry name" value="Immunoglobulins"/>
    <property type="match status" value="1"/>
</dbReference>
<comment type="catalytic activity">
    <reaction evidence="12 14">
        <text>hydrolysis of (1-&gt;4)-alpha-D-glucosidic linkage in 4-alpha-D-[(1-&gt;4)-alpha-D-glucanosyl]n trehalose to yield trehalose and (1-&gt;4)-alpha-D-glucan.</text>
        <dbReference type="EC" id="3.2.1.141"/>
    </reaction>
</comment>
<evidence type="ECO:0000256" key="8">
    <source>
        <dbReference type="ARBA" id="ARBA00023277"/>
    </source>
</evidence>
<feature type="active site" description="Nucleophile" evidence="15">
    <location>
        <position position="260"/>
    </location>
</feature>
<evidence type="ECO:0000259" key="18">
    <source>
        <dbReference type="SMART" id="SM00642"/>
    </source>
</evidence>
<dbReference type="PANTHER" id="PTHR43651">
    <property type="entry name" value="1,4-ALPHA-GLUCAN-BRANCHING ENZYME"/>
    <property type="match status" value="1"/>
</dbReference>
<evidence type="ECO:0000256" key="11">
    <source>
        <dbReference type="ARBA" id="ARBA00033284"/>
    </source>
</evidence>
<name>A0AA92C0J2_RHIRH</name>
<organism evidence="19 20">
    <name type="scientific">Rhizobium rhizogenes</name>
    <name type="common">Agrobacterium rhizogenes</name>
    <dbReference type="NCBI Taxonomy" id="359"/>
    <lineage>
        <taxon>Bacteria</taxon>
        <taxon>Pseudomonadati</taxon>
        <taxon>Pseudomonadota</taxon>
        <taxon>Alphaproteobacteria</taxon>
        <taxon>Hyphomicrobiales</taxon>
        <taxon>Rhizobiaceae</taxon>
        <taxon>Rhizobium/Agrobacterium group</taxon>
        <taxon>Rhizobium</taxon>
    </lineage>
</organism>
<gene>
    <name evidence="19" type="primary">treZ</name>
    <name evidence="19" type="ORF">DC430_17965</name>
</gene>
<proteinExistence type="inferred from homology"/>
<sequence length="593" mass="67019">MVHTFDFGPAISDQDIEFRLWAPLHDEVLLNIEGATPEAMKRDDEGWHRLRKPKAEAALRYSFTLPDGLEVPDPASRFQPRDVHGQSEVVDLSSFPWKSANWNGRPWEEIIIYELHIGTFSKEGTFQAAIGHLDHLRDLGVTAIQIMPVADFPGGYNWGYDGVMPYAPDSSYGRPEDLMALVDAAHAHGLCVFLDVVYNHFGPDGNYMPNYAPLFSPHHENPWGQGLNYDDEQSEHVREFIIQNAIYWVTQFRFDGLRLDAVHAIVDDSDEHLLSELARRVRAAATDRHIHLIVENEENDSDLLSRDEGGKPERFTAQWNDDIHHVLHIAATGETFGYYKAYSGDDDKIGRALAEGFAFQGEHMPYRDEERGKPSAHLPPTAFISFIQNHDQIGNRALGDRMQTYAPEAALKAITAIYLLAPQIPMLFMGEEWGSRDPFRYFCDFNEDLNQKVRDGRREELSRLPGFDGENVPDPTAKETFIASKLDWSKVEGNKATELLGFYKTLLDLRKRHIVPLLTKIVPDTTRYDIRDGIVTVDWGMEDGVTLRLTANLSEKNGKTETDASTGGELFSLGTISAKAISPWAVRWTLQPA</sequence>
<dbReference type="SUPFAM" id="SSF81296">
    <property type="entry name" value="E set domains"/>
    <property type="match status" value="1"/>
</dbReference>
<dbReference type="CDD" id="cd11325">
    <property type="entry name" value="AmyAc_GTHase"/>
    <property type="match status" value="1"/>
</dbReference>
<evidence type="ECO:0000256" key="1">
    <source>
        <dbReference type="ARBA" id="ARBA00004496"/>
    </source>
</evidence>
<evidence type="ECO:0000256" key="17">
    <source>
        <dbReference type="PIRSR" id="PIRSR006337-3"/>
    </source>
</evidence>
<evidence type="ECO:0000256" key="3">
    <source>
        <dbReference type="ARBA" id="ARBA00008061"/>
    </source>
</evidence>
<dbReference type="InterPro" id="IPR044901">
    <property type="entry name" value="Trehalose_TreZ_E-set_sf"/>
</dbReference>
<comment type="subcellular location">
    <subcellularLocation>
        <location evidence="1 15">Cytoplasm</location>
    </subcellularLocation>
</comment>
<evidence type="ECO:0000256" key="13">
    <source>
        <dbReference type="NCBIfam" id="TIGR02402"/>
    </source>
</evidence>
<keyword evidence="8" id="KW-0119">Carbohydrate metabolism</keyword>
<dbReference type="InterPro" id="IPR017853">
    <property type="entry name" value="GH"/>
</dbReference>
<dbReference type="Gene3D" id="3.20.20.80">
    <property type="entry name" value="Glycosidases"/>
    <property type="match status" value="1"/>
</dbReference>
<dbReference type="Pfam" id="PF00128">
    <property type="entry name" value="Alpha-amylase"/>
    <property type="match status" value="1"/>
</dbReference>
<feature type="domain" description="Glycosyl hydrolase family 13 catalytic" evidence="18">
    <location>
        <begin position="114"/>
        <end position="458"/>
    </location>
</feature>
<reference evidence="19 20" key="1">
    <citation type="submission" date="2018-04" db="EMBL/GenBank/DDBJ databases">
        <authorList>
            <person name="Hagen T."/>
        </authorList>
    </citation>
    <scope>NUCLEOTIDE SEQUENCE [LARGE SCALE GENOMIC DNA]</scope>
    <source>
        <strain evidence="19 20">TPD7009</strain>
    </source>
</reference>
<feature type="binding site" evidence="16">
    <location>
        <begin position="321"/>
        <end position="325"/>
    </location>
    <ligand>
        <name>substrate</name>
    </ligand>
</feature>
<comment type="pathway">
    <text evidence="2 14">Glycan biosynthesis; trehalose biosynthesis.</text>
</comment>
<feature type="site" description="Transition state stabilizer" evidence="17">
    <location>
        <position position="391"/>
    </location>
</feature>
<dbReference type="SUPFAM" id="SSF51445">
    <property type="entry name" value="(Trans)glycosidases"/>
    <property type="match status" value="1"/>
</dbReference>
<evidence type="ECO:0000256" key="14">
    <source>
        <dbReference type="PIRNR" id="PIRNR006337"/>
    </source>
</evidence>
<evidence type="ECO:0000256" key="9">
    <source>
        <dbReference type="ARBA" id="ARBA00023295"/>
    </source>
</evidence>
<dbReference type="EMBL" id="QDFR01000007">
    <property type="protein sequence ID" value="PVE51334.1"/>
    <property type="molecule type" value="Genomic_DNA"/>
</dbReference>
<dbReference type="Proteomes" id="UP000244335">
    <property type="component" value="Unassembled WGS sequence"/>
</dbReference>
<evidence type="ECO:0000256" key="10">
    <source>
        <dbReference type="ARBA" id="ARBA00032057"/>
    </source>
</evidence>
<dbReference type="InterPro" id="IPR006047">
    <property type="entry name" value="GH13_cat_dom"/>
</dbReference>
<evidence type="ECO:0000313" key="19">
    <source>
        <dbReference type="EMBL" id="PVE51334.1"/>
    </source>
</evidence>
<evidence type="ECO:0000256" key="15">
    <source>
        <dbReference type="PIRSR" id="PIRSR006337-1"/>
    </source>
</evidence>
<dbReference type="GO" id="GO:0005737">
    <property type="term" value="C:cytoplasm"/>
    <property type="evidence" value="ECO:0007669"/>
    <property type="project" value="UniProtKB-SubCell"/>
</dbReference>
<accession>A0AA92C0J2</accession>
<evidence type="ECO:0000256" key="12">
    <source>
        <dbReference type="ARBA" id="ARBA00034013"/>
    </source>
</evidence>
<dbReference type="PANTHER" id="PTHR43651:SF11">
    <property type="entry name" value="MALTO-OLIGOSYLTREHALOSE TREHALOHYDROLASE"/>
    <property type="match status" value="1"/>
</dbReference>
<keyword evidence="9 14" id="KW-0326">Glycosidase</keyword>
<dbReference type="GO" id="GO:0005992">
    <property type="term" value="P:trehalose biosynthetic process"/>
    <property type="evidence" value="ECO:0007669"/>
    <property type="project" value="UniProtKB-UniRule"/>
</dbReference>
<comment type="similarity">
    <text evidence="3 14">Belongs to the glycosyl hydrolase 13 family.</text>
</comment>
<dbReference type="SMART" id="SM00642">
    <property type="entry name" value="Aamy"/>
    <property type="match status" value="1"/>
</dbReference>
<dbReference type="CDD" id="cd02853">
    <property type="entry name" value="E_set_MTHase_like_N"/>
    <property type="match status" value="1"/>
</dbReference>
<dbReference type="RefSeq" id="WP_116492485.1">
    <property type="nucleotide sequence ID" value="NZ_QDFR01000007.1"/>
</dbReference>
<feature type="binding site" evidence="16">
    <location>
        <begin position="258"/>
        <end position="263"/>
    </location>
    <ligand>
        <name>substrate</name>
    </ligand>
</feature>
<dbReference type="InterPro" id="IPR012768">
    <property type="entry name" value="Trehalose_TreZ"/>
</dbReference>
<evidence type="ECO:0000256" key="16">
    <source>
        <dbReference type="PIRSR" id="PIRSR006337-2"/>
    </source>
</evidence>
<evidence type="ECO:0000256" key="4">
    <source>
        <dbReference type="ARBA" id="ARBA00012268"/>
    </source>
</evidence>
<keyword evidence="6" id="KW-0963">Cytoplasm</keyword>
<evidence type="ECO:0000256" key="2">
    <source>
        <dbReference type="ARBA" id="ARBA00005199"/>
    </source>
</evidence>
<dbReference type="InterPro" id="IPR014756">
    <property type="entry name" value="Ig_E-set"/>
</dbReference>
<dbReference type="GO" id="GO:0033942">
    <property type="term" value="F:4-alpha-D-(1-&gt;4)-alpha-D-glucanotrehalose trehalohydrolase activity"/>
    <property type="evidence" value="ECO:0007669"/>
    <property type="project" value="UniProtKB-EC"/>
</dbReference>
<dbReference type="PIRSF" id="PIRSF006337">
    <property type="entry name" value="Trehalose_TreZ"/>
    <property type="match status" value="1"/>
</dbReference>
<dbReference type="EC" id="3.2.1.141" evidence="4 13"/>
<evidence type="ECO:0000256" key="6">
    <source>
        <dbReference type="ARBA" id="ARBA00022490"/>
    </source>
</evidence>
<dbReference type="AlphaFoldDB" id="A0AA92C0J2"/>
<dbReference type="NCBIfam" id="TIGR02402">
    <property type="entry name" value="trehalose_TreZ"/>
    <property type="match status" value="1"/>
</dbReference>
<evidence type="ECO:0000313" key="20">
    <source>
        <dbReference type="Proteomes" id="UP000244335"/>
    </source>
</evidence>
<evidence type="ECO:0000256" key="5">
    <source>
        <dbReference type="ARBA" id="ARBA00015938"/>
    </source>
</evidence>